<dbReference type="RefSeq" id="WP_345376099.1">
    <property type="nucleotide sequence ID" value="NZ_BAABLM010000004.1"/>
</dbReference>
<name>A0ABP8W2Q0_9MICO</name>
<dbReference type="InterPro" id="IPR057204">
    <property type="entry name" value="DUF7882"/>
</dbReference>
<reference evidence="3" key="1">
    <citation type="journal article" date="2019" name="Int. J. Syst. Evol. Microbiol.">
        <title>The Global Catalogue of Microorganisms (GCM) 10K type strain sequencing project: providing services to taxonomists for standard genome sequencing and annotation.</title>
        <authorList>
            <consortium name="The Broad Institute Genomics Platform"/>
            <consortium name="The Broad Institute Genome Sequencing Center for Infectious Disease"/>
            <person name="Wu L."/>
            <person name="Ma J."/>
        </authorList>
    </citation>
    <scope>NUCLEOTIDE SEQUENCE [LARGE SCALE GENOMIC DNA]</scope>
    <source>
        <strain evidence="3">JCM 18956</strain>
    </source>
</reference>
<feature type="domain" description="DUF7882" evidence="1">
    <location>
        <begin position="1"/>
        <end position="96"/>
    </location>
</feature>
<protein>
    <recommendedName>
        <fullName evidence="1">DUF7882 domain-containing protein</fullName>
    </recommendedName>
</protein>
<sequence>MGTLLYGNPSVVVTFEDRALMHLQIVITTKLRLKESFAFSWVDDVSLGSGRSSIWLDPSSILYFRFLGNRMPAINREWIAELTLSANSGTGLLFTAEPGAPAGPRLARAAS</sequence>
<gene>
    <name evidence="2" type="ORF">GCM10025780_23780</name>
</gene>
<evidence type="ECO:0000313" key="2">
    <source>
        <dbReference type="EMBL" id="GAA4678119.1"/>
    </source>
</evidence>
<organism evidence="2 3">
    <name type="scientific">Frondihabitans cladoniiphilus</name>
    <dbReference type="NCBI Taxonomy" id="715785"/>
    <lineage>
        <taxon>Bacteria</taxon>
        <taxon>Bacillati</taxon>
        <taxon>Actinomycetota</taxon>
        <taxon>Actinomycetes</taxon>
        <taxon>Micrococcales</taxon>
        <taxon>Microbacteriaceae</taxon>
        <taxon>Frondihabitans</taxon>
    </lineage>
</organism>
<dbReference type="Pfam" id="PF25355">
    <property type="entry name" value="DUF7882"/>
    <property type="match status" value="1"/>
</dbReference>
<keyword evidence="3" id="KW-1185">Reference proteome</keyword>
<dbReference type="Proteomes" id="UP001501295">
    <property type="component" value="Unassembled WGS sequence"/>
</dbReference>
<evidence type="ECO:0000313" key="3">
    <source>
        <dbReference type="Proteomes" id="UP001501295"/>
    </source>
</evidence>
<evidence type="ECO:0000259" key="1">
    <source>
        <dbReference type="Pfam" id="PF25355"/>
    </source>
</evidence>
<accession>A0ABP8W2Q0</accession>
<proteinExistence type="predicted"/>
<comment type="caution">
    <text evidence="2">The sequence shown here is derived from an EMBL/GenBank/DDBJ whole genome shotgun (WGS) entry which is preliminary data.</text>
</comment>
<dbReference type="EMBL" id="BAABLM010000004">
    <property type="protein sequence ID" value="GAA4678119.1"/>
    <property type="molecule type" value="Genomic_DNA"/>
</dbReference>